<proteinExistence type="predicted"/>
<dbReference type="RefSeq" id="WP_043013461.1">
    <property type="nucleotide sequence ID" value="NZ_DF384213.1"/>
</dbReference>
<dbReference type="HOGENOM" id="CLU_097117_0_0_9"/>
<organism evidence="1">
    <name type="scientific">Clostridium botulinum B str. Osaka05</name>
    <dbReference type="NCBI Taxonomy" id="1407017"/>
    <lineage>
        <taxon>Bacteria</taxon>
        <taxon>Bacillati</taxon>
        <taxon>Bacillota</taxon>
        <taxon>Clostridia</taxon>
        <taxon>Eubacteriales</taxon>
        <taxon>Clostridiaceae</taxon>
        <taxon>Clostridium</taxon>
    </lineage>
</organism>
<dbReference type="AlphaFoldDB" id="A0A0S6TZC8"/>
<dbReference type="Proteomes" id="UP000054164">
    <property type="component" value="Unassembled WGS sequence"/>
</dbReference>
<sequence>MNDIDVYDIIKKAINEAIREYDREKIMSYKDKRLHNTRLLMKNYNKLSSHIDDVKANVEFEILENEDKVWLTSIARTKLRTMKMMAHIDSALKILKKRFKKECMEYKYKAFELYYIEEKTNEEIMDFLKCGKNQPKIWSELVLNELSILLWGVEALGM</sequence>
<gene>
    <name evidence="1" type="ORF">CBO05C_0645</name>
</gene>
<accession>A0A0S6TZC8</accession>
<evidence type="ECO:0008006" key="2">
    <source>
        <dbReference type="Google" id="ProtNLM"/>
    </source>
</evidence>
<evidence type="ECO:0000313" key="1">
    <source>
        <dbReference type="EMBL" id="GAE00955.1"/>
    </source>
</evidence>
<reference evidence="1" key="1">
    <citation type="submission" date="2013-10" db="EMBL/GenBank/DDBJ databases">
        <title>Draft genome sequence of Clostridium botulinum type B strain Osaka05.</title>
        <authorList>
            <person name="Sakaguchi Y."/>
            <person name="Hosomi K."/>
            <person name="Uchiyama J."/>
            <person name="Ogura Y."/>
            <person name="Sakaguchi M."/>
            <person name="Kohda T."/>
            <person name="Mukamoto M."/>
            <person name="Misawa N."/>
            <person name="Matsuzaki S."/>
            <person name="Hayashi T."/>
            <person name="Kozaki S."/>
        </authorList>
    </citation>
    <scope>NUCLEOTIDE SEQUENCE</scope>
    <source>
        <strain evidence="1">Osaka05</strain>
    </source>
</reference>
<name>A0A0S6TZC8_CLOBO</name>
<protein>
    <recommendedName>
        <fullName evidence="2">Phage protein</fullName>
    </recommendedName>
</protein>
<dbReference type="EMBL" id="DF384213">
    <property type="protein sequence ID" value="GAE00955.1"/>
    <property type="molecule type" value="Genomic_DNA"/>
</dbReference>